<feature type="binding site" evidence="4">
    <location>
        <position position="184"/>
    </location>
    <ligand>
        <name>D-glyceraldehyde 3-phosphate</name>
        <dbReference type="ChEBI" id="CHEBI:59776"/>
    </ligand>
</feature>
<comment type="subunit">
    <text evidence="1">Homotetramer.</text>
</comment>
<dbReference type="AlphaFoldDB" id="W2V1F1"/>
<dbReference type="Pfam" id="PF02800">
    <property type="entry name" value="Gp_dh_C"/>
    <property type="match status" value="1"/>
</dbReference>
<dbReference type="InterPro" id="IPR020828">
    <property type="entry name" value="GlycerAld_3-P_DH_NAD(P)-bd"/>
</dbReference>
<dbReference type="InterPro" id="IPR036291">
    <property type="entry name" value="NAD(P)-bd_dom_sf"/>
</dbReference>
<dbReference type="FunFam" id="3.40.50.720:FF:000001">
    <property type="entry name" value="Glyceraldehyde-3-phosphate dehydrogenase"/>
    <property type="match status" value="1"/>
</dbReference>
<name>W2V1F1_9RICK</name>
<sequence length="338" mass="37620">MGLKVAINGLGRIGRCLFRLIIPELVKGNISLLVINSPADVSTLVHLLCYDSTYGRFEYSLEVQGNDLIVAGKHIRVLHERDPSCLPWSELMIDCVLECSGKFNDSSMIHVKSGAKKVLVSAPMKNANASNTIVRGVNDEDLDISLSVYSVGSCTTNCLLPVLKFLNIGLNIESAFFTTIHAYTNDQNLLDNNHKSSLRRARTASLSMVPTTTGASKILKHLIPDLYGKVQGTALRVPTHNVSVLDLVVSTSDDSISDTNQLKEFIVDNIDGQNDLVLNYERVPLVSIDYNGNHFSGVFDLEETYFVSSKMFRVLVWYDNEFAFSKRMLEVMYLLFKK</sequence>
<evidence type="ECO:0000259" key="8">
    <source>
        <dbReference type="SMART" id="SM00846"/>
    </source>
</evidence>
<feature type="site" description="Activates thiol group during catalysis" evidence="6">
    <location>
        <position position="181"/>
    </location>
</feature>
<keyword evidence="10" id="KW-1185">Reference proteome</keyword>
<evidence type="ECO:0000256" key="4">
    <source>
        <dbReference type="PIRSR" id="PIRSR000149-2"/>
    </source>
</evidence>
<feature type="binding site" evidence="5">
    <location>
        <position position="121"/>
    </location>
    <ligand>
        <name>NAD(+)</name>
        <dbReference type="ChEBI" id="CHEBI:57540"/>
    </ligand>
</feature>
<dbReference type="InterPro" id="IPR020831">
    <property type="entry name" value="GlycerAld/Erythrose_P_DH"/>
</dbReference>
<evidence type="ECO:0000256" key="7">
    <source>
        <dbReference type="RuleBase" id="RU000397"/>
    </source>
</evidence>
<dbReference type="Proteomes" id="UP000018951">
    <property type="component" value="Unassembled WGS sequence"/>
</dbReference>
<dbReference type="SUPFAM" id="SSF55347">
    <property type="entry name" value="Glyceraldehyde-3-phosphate dehydrogenase-like, C-terminal domain"/>
    <property type="match status" value="1"/>
</dbReference>
<feature type="binding site" evidence="5">
    <location>
        <position position="320"/>
    </location>
    <ligand>
        <name>NAD(+)</name>
        <dbReference type="ChEBI" id="CHEBI:57540"/>
    </ligand>
</feature>
<feature type="binding site" evidence="4">
    <location>
        <begin position="153"/>
        <end position="155"/>
    </location>
    <ligand>
        <name>D-glyceraldehyde 3-phosphate</name>
        <dbReference type="ChEBI" id="CHEBI:59776"/>
    </ligand>
</feature>
<gene>
    <name evidence="9" type="primary">gap</name>
    <name evidence="9" type="ORF">P857_62</name>
</gene>
<feature type="binding site" evidence="4">
    <location>
        <begin position="213"/>
        <end position="214"/>
    </location>
    <ligand>
        <name>D-glyceraldehyde 3-phosphate</name>
        <dbReference type="ChEBI" id="CHEBI:59776"/>
    </ligand>
</feature>
<dbReference type="EMBL" id="AXCJ01000004">
    <property type="protein sequence ID" value="ETO91492.1"/>
    <property type="molecule type" value="Genomic_DNA"/>
</dbReference>
<dbReference type="GO" id="GO:0016620">
    <property type="term" value="F:oxidoreductase activity, acting on the aldehyde or oxo group of donors, NAD or NADP as acceptor"/>
    <property type="evidence" value="ECO:0007669"/>
    <property type="project" value="InterPro"/>
</dbReference>
<reference evidence="9 10" key="1">
    <citation type="journal article" date="2013" name="PLoS ONE">
        <title>Bacterial endosymbiosis in a chordate host: long-term co-evolution and conservation of secondary metabolism.</title>
        <authorList>
            <person name="Kwan J.C."/>
            <person name="Schmidt E.W."/>
        </authorList>
    </citation>
    <scope>NUCLEOTIDE SEQUENCE [LARGE SCALE GENOMIC DNA]</scope>
    <source>
        <strain evidence="10">L6</strain>
    </source>
</reference>
<evidence type="ECO:0000256" key="2">
    <source>
        <dbReference type="ARBA" id="ARBA00023002"/>
    </source>
</evidence>
<dbReference type="Gene3D" id="3.30.360.10">
    <property type="entry name" value="Dihydrodipicolinate Reductase, domain 2"/>
    <property type="match status" value="1"/>
</dbReference>
<evidence type="ECO:0000256" key="1">
    <source>
        <dbReference type="ARBA" id="ARBA00011881"/>
    </source>
</evidence>
<dbReference type="PANTHER" id="PTHR43148">
    <property type="entry name" value="GLYCERALDEHYDE-3-PHOSPHATE DEHYDROGENASE 2"/>
    <property type="match status" value="1"/>
</dbReference>
<keyword evidence="5" id="KW-0547">Nucleotide-binding</keyword>
<feature type="domain" description="Glyceraldehyde 3-phosphate dehydrogenase NAD(P) binding" evidence="8">
    <location>
        <begin position="3"/>
        <end position="154"/>
    </location>
</feature>
<feature type="binding site" evidence="5">
    <location>
        <position position="81"/>
    </location>
    <ligand>
        <name>NAD(+)</name>
        <dbReference type="ChEBI" id="CHEBI:57540"/>
    </ligand>
</feature>
<dbReference type="CDD" id="cd05214">
    <property type="entry name" value="GAPDH_I_N"/>
    <property type="match status" value="1"/>
</dbReference>
<feature type="binding site" evidence="5">
    <location>
        <begin position="12"/>
        <end position="13"/>
    </location>
    <ligand>
        <name>NAD(+)</name>
        <dbReference type="ChEBI" id="CHEBI:57540"/>
    </ligand>
</feature>
<evidence type="ECO:0000256" key="3">
    <source>
        <dbReference type="PIRSR" id="PIRSR000149-1"/>
    </source>
</evidence>
<dbReference type="InterPro" id="IPR020829">
    <property type="entry name" value="GlycerAld_3-P_DH_cat"/>
</dbReference>
<dbReference type="Pfam" id="PF00044">
    <property type="entry name" value="Gp_dh_N"/>
    <property type="match status" value="1"/>
</dbReference>
<feature type="binding site" evidence="4">
    <location>
        <position position="236"/>
    </location>
    <ligand>
        <name>D-glyceraldehyde 3-phosphate</name>
        <dbReference type="ChEBI" id="CHEBI:59776"/>
    </ligand>
</feature>
<organism evidence="9 10">
    <name type="scientific">Candidatus Xenolissoclinum pacificiensis L6</name>
    <dbReference type="NCBI Taxonomy" id="1401685"/>
    <lineage>
        <taxon>Bacteria</taxon>
        <taxon>Pseudomonadati</taxon>
        <taxon>Pseudomonadota</taxon>
        <taxon>Alphaproteobacteria</taxon>
        <taxon>Rickettsiales</taxon>
        <taxon>Anaplasmataceae</taxon>
        <taxon>Candidatus Xenolissoclinum</taxon>
    </lineage>
</organism>
<evidence type="ECO:0000313" key="10">
    <source>
        <dbReference type="Proteomes" id="UP000018951"/>
    </source>
</evidence>
<evidence type="ECO:0000313" key="9">
    <source>
        <dbReference type="EMBL" id="ETO91492.1"/>
    </source>
</evidence>
<evidence type="ECO:0000256" key="5">
    <source>
        <dbReference type="PIRSR" id="PIRSR000149-3"/>
    </source>
</evidence>
<dbReference type="PRINTS" id="PR00078">
    <property type="entry name" value="G3PDHDRGNASE"/>
</dbReference>
<keyword evidence="2" id="KW-0560">Oxidoreductase</keyword>
<accession>W2V1F1</accession>
<protein>
    <submittedName>
        <fullName evidence="9">Glyceraldehyde-3-phosphate dehydrogenase, type I</fullName>
    </submittedName>
</protein>
<comment type="similarity">
    <text evidence="7">Belongs to the glyceraldehyde-3-phosphate dehydrogenase family.</text>
</comment>
<dbReference type="SMART" id="SM00846">
    <property type="entry name" value="Gp_dh_N"/>
    <property type="match status" value="1"/>
</dbReference>
<dbReference type="SUPFAM" id="SSF51735">
    <property type="entry name" value="NAD(P)-binding Rossmann-fold domains"/>
    <property type="match status" value="1"/>
</dbReference>
<dbReference type="PATRIC" id="fig|1401685.3.peg.478"/>
<feature type="active site" description="Nucleophile" evidence="3">
    <location>
        <position position="154"/>
    </location>
</feature>
<comment type="caution">
    <text evidence="9">The sequence shown here is derived from an EMBL/GenBank/DDBJ whole genome shotgun (WGS) entry which is preliminary data.</text>
</comment>
<proteinExistence type="inferred from homology"/>
<dbReference type="STRING" id="1401685.P857_62"/>
<dbReference type="PIRSF" id="PIRSF000149">
    <property type="entry name" value="GAP_DH"/>
    <property type="match status" value="1"/>
</dbReference>
<evidence type="ECO:0000256" key="6">
    <source>
        <dbReference type="PIRSR" id="PIRSR000149-4"/>
    </source>
</evidence>
<keyword evidence="5" id="KW-0520">NAD</keyword>
<dbReference type="GO" id="GO:0051287">
    <property type="term" value="F:NAD binding"/>
    <property type="evidence" value="ECO:0007669"/>
    <property type="project" value="InterPro"/>
</dbReference>
<dbReference type="Gene3D" id="3.40.50.720">
    <property type="entry name" value="NAD(P)-binding Rossmann-like Domain"/>
    <property type="match status" value="1"/>
</dbReference>